<protein>
    <submittedName>
        <fullName evidence="1">Uncharacterized protein</fullName>
    </submittedName>
</protein>
<dbReference type="Proteomes" id="UP000245631">
    <property type="component" value="Unassembled WGS sequence"/>
</dbReference>
<sequence>MFYPGQCLGPCEIDVLARVCRTVCQERGLSLQSIEAERTAAHLLKLFMNGLTGEEELLDAERNRAVRISYSTAPLACTAAGQLAGAAAS</sequence>
<accession>A0A8E2W7H5</accession>
<dbReference type="EMBL" id="QGGH01000026">
    <property type="protein sequence ID" value="PWJ85534.1"/>
    <property type="molecule type" value="Genomic_DNA"/>
</dbReference>
<dbReference type="AlphaFoldDB" id="A0A8E2W7H5"/>
<gene>
    <name evidence="1" type="ORF">C8D77_12614</name>
</gene>
<evidence type="ECO:0000313" key="1">
    <source>
        <dbReference type="EMBL" id="PWJ85534.1"/>
    </source>
</evidence>
<evidence type="ECO:0000313" key="2">
    <source>
        <dbReference type="Proteomes" id="UP000245631"/>
    </source>
</evidence>
<proteinExistence type="predicted"/>
<name>A0A8E2W7H5_RHILI</name>
<dbReference type="GeneID" id="61056338"/>
<reference evidence="1 2" key="1">
    <citation type="submission" date="2018-05" db="EMBL/GenBank/DDBJ databases">
        <title>Genomic Encyclopedia of Type Strains, Phase IV (KMG-IV): sequencing the most valuable type-strain genomes for metagenomic binning, comparative biology and taxonomic classification.</title>
        <authorList>
            <person name="Goeker M."/>
        </authorList>
    </citation>
    <scope>NUCLEOTIDE SEQUENCE [LARGE SCALE GENOMIC DNA]</scope>
    <source>
        <strain evidence="1 2">DSM 2626</strain>
    </source>
</reference>
<comment type="caution">
    <text evidence="1">The sequence shown here is derived from an EMBL/GenBank/DDBJ whole genome shotgun (WGS) entry which is preliminary data.</text>
</comment>
<dbReference type="RefSeq" id="WP_109672590.1">
    <property type="nucleotide sequence ID" value="NZ_QGGH01000026.1"/>
</dbReference>
<organism evidence="1 2">
    <name type="scientific">Rhizobium loti</name>
    <name type="common">Mesorhizobium loti</name>
    <dbReference type="NCBI Taxonomy" id="381"/>
    <lineage>
        <taxon>Bacteria</taxon>
        <taxon>Pseudomonadati</taxon>
        <taxon>Pseudomonadota</taxon>
        <taxon>Alphaproteobacteria</taxon>
        <taxon>Hyphomicrobiales</taxon>
        <taxon>Phyllobacteriaceae</taxon>
        <taxon>Mesorhizobium</taxon>
    </lineage>
</organism>